<protein>
    <recommendedName>
        <fullName evidence="3">Nephrocystin 3-like N-terminal domain-containing protein</fullName>
    </recommendedName>
</protein>
<dbReference type="EMBL" id="KI912112">
    <property type="protein sequence ID" value="ETS81574.1"/>
    <property type="molecule type" value="Genomic_DNA"/>
</dbReference>
<evidence type="ECO:0000313" key="4">
    <source>
        <dbReference type="EMBL" id="ETS81574.1"/>
    </source>
</evidence>
<dbReference type="OrthoDB" id="2546325at2759"/>
<organism evidence="4 5">
    <name type="scientific">Pestalotiopsis fici (strain W106-1 / CGMCC3.15140)</name>
    <dbReference type="NCBI Taxonomy" id="1229662"/>
    <lineage>
        <taxon>Eukaryota</taxon>
        <taxon>Fungi</taxon>
        <taxon>Dikarya</taxon>
        <taxon>Ascomycota</taxon>
        <taxon>Pezizomycotina</taxon>
        <taxon>Sordariomycetes</taxon>
        <taxon>Xylariomycetidae</taxon>
        <taxon>Amphisphaeriales</taxon>
        <taxon>Sporocadaceae</taxon>
        <taxon>Pestalotiopsis</taxon>
    </lineage>
</organism>
<evidence type="ECO:0000259" key="3">
    <source>
        <dbReference type="Pfam" id="PF24883"/>
    </source>
</evidence>
<dbReference type="PANTHER" id="PTHR10039">
    <property type="entry name" value="AMELOGENIN"/>
    <property type="match status" value="1"/>
</dbReference>
<dbReference type="InParanoid" id="W3X6A5"/>
<dbReference type="InterPro" id="IPR056884">
    <property type="entry name" value="NPHP3-like_N"/>
</dbReference>
<gene>
    <name evidence="4" type="ORF">PFICI_06576</name>
</gene>
<evidence type="ECO:0000256" key="1">
    <source>
        <dbReference type="ARBA" id="ARBA00022737"/>
    </source>
</evidence>
<dbReference type="Gene3D" id="3.40.50.300">
    <property type="entry name" value="P-loop containing nucleotide triphosphate hydrolases"/>
    <property type="match status" value="1"/>
</dbReference>
<dbReference type="OMA" id="QIVMKDT"/>
<dbReference type="Pfam" id="PF24883">
    <property type="entry name" value="NPHP3_N"/>
    <property type="match status" value="1"/>
</dbReference>
<evidence type="ECO:0000256" key="2">
    <source>
        <dbReference type="SAM" id="Coils"/>
    </source>
</evidence>
<dbReference type="Proteomes" id="UP000030651">
    <property type="component" value="Unassembled WGS sequence"/>
</dbReference>
<dbReference type="HOGENOM" id="CLU_000739_1_1_1"/>
<dbReference type="PANTHER" id="PTHR10039:SF9">
    <property type="entry name" value="NACHT DOMAIN PROTEIN (AFU_ORTHOLOGUE AFUA_2G01760)"/>
    <property type="match status" value="1"/>
</dbReference>
<dbReference type="eggNOG" id="ENOG502SHDW">
    <property type="taxonomic scope" value="Eukaryota"/>
</dbReference>
<feature type="domain" description="Nephrocystin 3-like N-terminal" evidence="3">
    <location>
        <begin position="310"/>
        <end position="462"/>
    </location>
</feature>
<dbReference type="KEGG" id="pfy:PFICI_06576"/>
<dbReference type="InterPro" id="IPR027417">
    <property type="entry name" value="P-loop_NTPase"/>
</dbReference>
<reference evidence="5" key="1">
    <citation type="journal article" date="2015" name="BMC Genomics">
        <title>Genomic and transcriptomic analysis of the endophytic fungus Pestalotiopsis fici reveals its lifestyle and high potential for synthesis of natural products.</title>
        <authorList>
            <person name="Wang X."/>
            <person name="Zhang X."/>
            <person name="Liu L."/>
            <person name="Xiang M."/>
            <person name="Wang W."/>
            <person name="Sun X."/>
            <person name="Che Y."/>
            <person name="Guo L."/>
            <person name="Liu G."/>
            <person name="Guo L."/>
            <person name="Wang C."/>
            <person name="Yin W.B."/>
            <person name="Stadler M."/>
            <person name="Zhang X."/>
            <person name="Liu X."/>
        </authorList>
    </citation>
    <scope>NUCLEOTIDE SEQUENCE [LARGE SCALE GENOMIC DNA]</scope>
    <source>
        <strain evidence="5">W106-1 / CGMCC3.15140</strain>
    </source>
</reference>
<dbReference type="RefSeq" id="XP_007833348.1">
    <property type="nucleotide sequence ID" value="XM_007835157.1"/>
</dbReference>
<sequence length="2074" mass="234461">MAPSALVAPAAPALSSFMSSERRAYLRQHSGLQDSQKFSGKAATGTTDTSAIMNMVSSLQRRSGDELGSRTSARLQDHTYDSIREWIGAQRMSQLPPEGSSYDKVLTWTQLFVERLNSFDQAIQGFAKDSQLASQLAYGYCSILLDLGQENAPALMISFGFFYSISMSLVNLLERTELFSVSQDIREQLVLAMSDLVNLVASVATHFHKAIHSASSTATTSVSVNMYSSFSGQIKAFRDRCEKIGQSMWRHQLIVNNMDAEGISDVQMVKSWATPEDRILNNVALSLSLLAHDREELTCLWVGPYLTRFLKSHDTVFSISGKPGSGKSIVASVIVDYLQRPVSGVHYNTLFVPISSRIPAETTERAIAKALLCQLFEKRIGNIELLQIMIQACKRCDQANTNEEYDNIVWNALEQALGAVLPGARELIIVVDGIDESSCGEQALFKRLMDATANGTNVKLIMLGTEKHPRVAGRSSFAINDDLILDDIMAVVRSQFESDNEFTTMSDIEQESIITRLSEAANGSFLWAKLATKRLRREIGLDKFRSAIDSVIKAKPSVADFVARSLQSTSITDETRLMLMWLTNAERPLSLRELAALSSVRVDKNTVSEPSTDVLKILRPVQNIVFLQDSLVCIRHGVIRCALRDLLVKGQLITTVNDPHADLTSRLLFYIKSTVTEQREPSMNVLGAHDASQYLNKYPLLDFAVRHWPYHFTKTAVFVKEGEHNASKTFAKVIPSSVTALLLQGTLWAHRPKPALLAYQTIITNMYKQLFTDKSPMTLQSVIFLAILYEHVNRHDDAASLFWEATIMSHKILGSSHTITTHMANRYIEMTESKRTTKKTDIMSKREEVLQILVECYKAEFGQRSAKAASALRMLHQHYEMTQEEQKAKKITESIQTITRTSVDDEPNDEDGPQVELKEPKHIRGEKVNTWDLAIKEQDKLLESSGSWDFTYALKEAEMAASKGQIEAADHVYAEIWQRVSQEYRDHHTDLWAERNLRAVLGYARFLQANKRSNESAAILASVWKEYSHSTVALTETTASLLAQVGWTMKSVGIATMALSVFKHCSEYYSATNRTQSSTFREIQQSIQETSQEVLKMANSKDMVISEASLEETVVQLSNSFTTMNHMTFEVTLRLTNLYISQRRWEDAAQFIKKVFRVAWPSLFSGSAQDVLLPTEHTEGCVELAERLADCYRSPRRRAKEEDIRLRLYHSLRAGRKIDDKTRERATNELLSLYLRTSQTESLISIKQEMLDDLTAHYRPDHPTVVKLLWELAELTHPQPIYVEYYQKIIHALNKDAEVCTPDALQPVVIVAQELWRRGRLSDALPYYRTLFHTFLKSSKTNSTFQNHSFVREFFEQYISCLRNVRTTFAVLNKTATEYQSRCKTLYGASTDVTVYATMFLARLCQESEANEKRAIELYEELLEMKSSEIDKEEIKATLERITEDQVNTMTTSASTSMTATQMSQTQMVLRNRATKIRETHGWAHEESLSTMNELVKLYTKQHETETMLNELKNTSVNVLKQETSSVRLMAAASAIANNYVSTNQTQKAQELLEEMHRQIVVKDTSNARQFGFDLSSKGRESLVFLAQMEHSLRRNSKTLAETLATLTTQYFYFREFRNAIEAKSSNFLQLSLATARLHRYLTSCNQIMADRSILDQFSKWFMNTESKRLNLNMAPQQTKLLLENIMMHFGRYTSDDMVRSTAIIGNEQVPQLIEAGQYNDACDLATACFKYVSAHESYRTVNMAKMMLTMGMALDGRDSSMKPDQMARKRLVETSKMIMHEVLGTMSKLNINLALMDLKPLNRLIRLLGEQEDYKTLALLLTTLWKNREAQGNWPPSATFNLARRTILARYLVGETMAATRMAEHIVYNCRRVHSVHHPATLEMSILLAQLYSGIAQRYQSGTVAGHGASSTEAKDMANRYYKKSAAIHENILRIFSDPAYASVESSALMEGGIRPRSGSVSSAADGVDSPVMAAFGEFAEDAQQDQLSDGEHVRQHLRLLKLSLERLGDWPKDYAEYEHLNSEVFREFGSDLDGVQGVDKWNLKSFGNGKAESNDDLINASQLKTWELVETA</sequence>
<dbReference type="STRING" id="1229662.W3X6A5"/>
<keyword evidence="1" id="KW-0677">Repeat</keyword>
<accession>W3X6A5</accession>
<name>W3X6A5_PESFW</name>
<dbReference type="Gene3D" id="1.25.40.10">
    <property type="entry name" value="Tetratricopeptide repeat domain"/>
    <property type="match status" value="1"/>
</dbReference>
<evidence type="ECO:0000313" key="5">
    <source>
        <dbReference type="Proteomes" id="UP000030651"/>
    </source>
</evidence>
<dbReference type="GeneID" id="19271589"/>
<feature type="coiled-coil region" evidence="2">
    <location>
        <begin position="1416"/>
        <end position="1445"/>
    </location>
</feature>
<dbReference type="SUPFAM" id="SSF52540">
    <property type="entry name" value="P-loop containing nucleoside triphosphate hydrolases"/>
    <property type="match status" value="1"/>
</dbReference>
<dbReference type="InterPro" id="IPR011990">
    <property type="entry name" value="TPR-like_helical_dom_sf"/>
</dbReference>
<proteinExistence type="predicted"/>
<keyword evidence="2" id="KW-0175">Coiled coil</keyword>
<keyword evidence="5" id="KW-1185">Reference proteome</keyword>